<dbReference type="PANTHER" id="PTHR48081:SF2">
    <property type="entry name" value="ALPHA_BETA-HYDROLASE"/>
    <property type="match status" value="1"/>
</dbReference>
<dbReference type="PANTHER" id="PTHR48081">
    <property type="entry name" value="AB HYDROLASE SUPERFAMILY PROTEIN C4A8.06C"/>
    <property type="match status" value="1"/>
</dbReference>
<evidence type="ECO:0000256" key="4">
    <source>
        <dbReference type="SAM" id="Phobius"/>
    </source>
</evidence>
<dbReference type="InterPro" id="IPR033140">
    <property type="entry name" value="Lipase_GDXG_put_SER_AS"/>
</dbReference>
<evidence type="ECO:0000313" key="7">
    <source>
        <dbReference type="Proteomes" id="UP000799302"/>
    </source>
</evidence>
<dbReference type="GO" id="GO:0016787">
    <property type="term" value="F:hydrolase activity"/>
    <property type="evidence" value="ECO:0007669"/>
    <property type="project" value="UniProtKB-KW"/>
</dbReference>
<feature type="active site" evidence="3">
    <location>
        <position position="234"/>
    </location>
</feature>
<sequence length="424" mass="47130">MKPAHRAMILTQISYLDCLAFLLLLTPQLLFQIGVLRTIFWVLLNLPAIVITIPIKFLHTRYILPIHKRPPFTRHATAFQDLVISYVRYAFANLPSSIGRTFFSRAVSRPFLYFRLLRHGYNPRTLPITELVRPDFNGLWICPNPHKEPDIVIIYAHGGGFAMGSAWFYAEFLLAWLTLLRARGISNPAILAVEYTLAPDGVYPTQVQEFSAAYKYALLRTGGQPARICVSGDSAGAALVLSLLLDIARKRAMQPPGFVALISPWVALEGGKNVNTASDYLDAETLKMYAGWYLGRSDGDADDVANPARCKDPGRWAQAGPKALERTDCSFRKSGKEKASVSGKTGTGWFFQGAWFISYGTEEVLADEARDLVSLLRAAGEDVQCIEDGAIHAWPVASLFLGENRSTRLRGLQSIVKEMMDKLE</sequence>
<accession>A0A6A6URA7</accession>
<proteinExistence type="inferred from homology"/>
<dbReference type="EMBL" id="MU004230">
    <property type="protein sequence ID" value="KAF2674815.1"/>
    <property type="molecule type" value="Genomic_DNA"/>
</dbReference>
<feature type="domain" description="Alpha/beta hydrolase fold-3" evidence="5">
    <location>
        <begin position="153"/>
        <end position="312"/>
    </location>
</feature>
<feature type="transmembrane region" description="Helical" evidence="4">
    <location>
        <begin position="39"/>
        <end position="59"/>
    </location>
</feature>
<evidence type="ECO:0000256" key="3">
    <source>
        <dbReference type="PROSITE-ProRule" id="PRU10038"/>
    </source>
</evidence>
<evidence type="ECO:0000256" key="2">
    <source>
        <dbReference type="ARBA" id="ARBA00022801"/>
    </source>
</evidence>
<dbReference type="InterPro" id="IPR050300">
    <property type="entry name" value="GDXG_lipolytic_enzyme"/>
</dbReference>
<dbReference type="OrthoDB" id="408631at2759"/>
<keyword evidence="4" id="KW-0472">Membrane</keyword>
<reference evidence="6" key="1">
    <citation type="journal article" date="2020" name="Stud. Mycol.">
        <title>101 Dothideomycetes genomes: a test case for predicting lifestyles and emergence of pathogens.</title>
        <authorList>
            <person name="Haridas S."/>
            <person name="Albert R."/>
            <person name="Binder M."/>
            <person name="Bloem J."/>
            <person name="Labutti K."/>
            <person name="Salamov A."/>
            <person name="Andreopoulos B."/>
            <person name="Baker S."/>
            <person name="Barry K."/>
            <person name="Bills G."/>
            <person name="Bluhm B."/>
            <person name="Cannon C."/>
            <person name="Castanera R."/>
            <person name="Culley D."/>
            <person name="Daum C."/>
            <person name="Ezra D."/>
            <person name="Gonzalez J."/>
            <person name="Henrissat B."/>
            <person name="Kuo A."/>
            <person name="Liang C."/>
            <person name="Lipzen A."/>
            <person name="Lutzoni F."/>
            <person name="Magnuson J."/>
            <person name="Mondo S."/>
            <person name="Nolan M."/>
            <person name="Ohm R."/>
            <person name="Pangilinan J."/>
            <person name="Park H.-J."/>
            <person name="Ramirez L."/>
            <person name="Alfaro M."/>
            <person name="Sun H."/>
            <person name="Tritt A."/>
            <person name="Yoshinaga Y."/>
            <person name="Zwiers L.-H."/>
            <person name="Turgeon B."/>
            <person name="Goodwin S."/>
            <person name="Spatafora J."/>
            <person name="Crous P."/>
            <person name="Grigoriev I."/>
        </authorList>
    </citation>
    <scope>NUCLEOTIDE SEQUENCE</scope>
    <source>
        <strain evidence="6">CBS 115976</strain>
    </source>
</reference>
<dbReference type="AlphaFoldDB" id="A0A6A6URA7"/>
<dbReference type="InterPro" id="IPR029058">
    <property type="entry name" value="AB_hydrolase_fold"/>
</dbReference>
<evidence type="ECO:0000313" key="6">
    <source>
        <dbReference type="EMBL" id="KAF2674815.1"/>
    </source>
</evidence>
<dbReference type="Proteomes" id="UP000799302">
    <property type="component" value="Unassembled WGS sequence"/>
</dbReference>
<dbReference type="PROSITE" id="PS01174">
    <property type="entry name" value="LIPASE_GDXG_SER"/>
    <property type="match status" value="1"/>
</dbReference>
<dbReference type="InterPro" id="IPR013094">
    <property type="entry name" value="AB_hydrolase_3"/>
</dbReference>
<dbReference type="SUPFAM" id="SSF53474">
    <property type="entry name" value="alpha/beta-Hydrolases"/>
    <property type="match status" value="1"/>
</dbReference>
<keyword evidence="4" id="KW-1133">Transmembrane helix</keyword>
<gene>
    <name evidence="6" type="ORF">BT63DRAFT_474523</name>
</gene>
<evidence type="ECO:0000256" key="1">
    <source>
        <dbReference type="ARBA" id="ARBA00010515"/>
    </source>
</evidence>
<keyword evidence="7" id="KW-1185">Reference proteome</keyword>
<comment type="similarity">
    <text evidence="1">Belongs to the 'GDXG' lipolytic enzyme family.</text>
</comment>
<dbReference type="Gene3D" id="3.40.50.1820">
    <property type="entry name" value="alpha/beta hydrolase"/>
    <property type="match status" value="1"/>
</dbReference>
<dbReference type="Pfam" id="PF07859">
    <property type="entry name" value="Abhydrolase_3"/>
    <property type="match status" value="1"/>
</dbReference>
<name>A0A6A6URA7_9PEZI</name>
<evidence type="ECO:0000259" key="5">
    <source>
        <dbReference type="Pfam" id="PF07859"/>
    </source>
</evidence>
<feature type="transmembrane region" description="Helical" evidence="4">
    <location>
        <begin position="12"/>
        <end position="33"/>
    </location>
</feature>
<keyword evidence="2 6" id="KW-0378">Hydrolase</keyword>
<keyword evidence="4" id="KW-0812">Transmembrane</keyword>
<organism evidence="6 7">
    <name type="scientific">Microthyrium microscopicum</name>
    <dbReference type="NCBI Taxonomy" id="703497"/>
    <lineage>
        <taxon>Eukaryota</taxon>
        <taxon>Fungi</taxon>
        <taxon>Dikarya</taxon>
        <taxon>Ascomycota</taxon>
        <taxon>Pezizomycotina</taxon>
        <taxon>Dothideomycetes</taxon>
        <taxon>Dothideomycetes incertae sedis</taxon>
        <taxon>Microthyriales</taxon>
        <taxon>Microthyriaceae</taxon>
        <taxon>Microthyrium</taxon>
    </lineage>
</organism>
<protein>
    <submittedName>
        <fullName evidence="6">Alpha/beta-hydrolase</fullName>
    </submittedName>
</protein>